<gene>
    <name evidence="2" type="primary">LOC107811555</name>
</gene>
<reference evidence="2" key="1">
    <citation type="submission" date="2025-08" db="UniProtKB">
        <authorList>
            <consortium name="RefSeq"/>
        </authorList>
    </citation>
    <scope>IDENTIFICATION</scope>
</reference>
<feature type="non-terminal residue" evidence="2">
    <location>
        <position position="1"/>
    </location>
</feature>
<feature type="region of interest" description="Disordered" evidence="1">
    <location>
        <begin position="1"/>
        <end position="25"/>
    </location>
</feature>
<protein>
    <submittedName>
        <fullName evidence="2">Single-stranded DNA-binding protein-like</fullName>
    </submittedName>
</protein>
<dbReference type="PANTHER" id="PTHR33333">
    <property type="entry name" value="ERYTHROCYTE MEMBRANE PROTEIN 1-LIKE"/>
    <property type="match status" value="1"/>
</dbReference>
<evidence type="ECO:0000313" key="2">
    <source>
        <dbReference type="RefSeq" id="XP_016491995.1"/>
    </source>
</evidence>
<dbReference type="RefSeq" id="XP_016491995.1">
    <property type="nucleotide sequence ID" value="XM_016636509.1"/>
</dbReference>
<dbReference type="AlphaFoldDB" id="A0A1S4BSY3"/>
<dbReference type="OMA" id="GYMVAPW"/>
<dbReference type="InterPro" id="IPR039926">
    <property type="entry name" value="Egg_app_1"/>
</dbReference>
<name>A0A1S4BSY3_TOBAC</name>
<accession>A0A1S4BSY3</accession>
<dbReference type="STRING" id="4097.A0A1S4BSY3"/>
<dbReference type="PaxDb" id="4097-A0A1S4BSY3"/>
<dbReference type="PANTHER" id="PTHR33333:SF32">
    <property type="entry name" value="PSAD1"/>
    <property type="match status" value="1"/>
</dbReference>
<dbReference type="KEGG" id="nta:107811555"/>
<evidence type="ECO:0000256" key="1">
    <source>
        <dbReference type="SAM" id="MobiDB-lite"/>
    </source>
</evidence>
<sequence>IGAKGCGGSGGGGTAKGSSGGSGGCGMMKAPGGGGAYISRPGFESNPKGYFSGLHTGEKGGK</sequence>
<proteinExistence type="predicted"/>
<organism evidence="2">
    <name type="scientific">Nicotiana tabacum</name>
    <name type="common">Common tobacco</name>
    <dbReference type="NCBI Taxonomy" id="4097"/>
    <lineage>
        <taxon>Eukaryota</taxon>
        <taxon>Viridiplantae</taxon>
        <taxon>Streptophyta</taxon>
        <taxon>Embryophyta</taxon>
        <taxon>Tracheophyta</taxon>
        <taxon>Spermatophyta</taxon>
        <taxon>Magnoliopsida</taxon>
        <taxon>eudicotyledons</taxon>
        <taxon>Gunneridae</taxon>
        <taxon>Pentapetalae</taxon>
        <taxon>asterids</taxon>
        <taxon>lamiids</taxon>
        <taxon>Solanales</taxon>
        <taxon>Solanaceae</taxon>
        <taxon>Nicotianoideae</taxon>
        <taxon>Nicotianeae</taxon>
        <taxon>Nicotiana</taxon>
    </lineage>
</organism>